<sequence>MTAAPRDDTPAGISGAVWRRGRVSLLVSPRTLAVCAGLLLLLLLLAAFAMTAGRIDISVAQILHAILGDGDGGPGDRIIRNIRLPRTLTAIFVGAALGVSGAIFQSVSRNALGSPDIIGCTTGAASGALLQIVLFDPAPTAVAFAAIAGGIAVSLLVYLLAVKGGRLRGYRLILTGIGVGSVLSALNGFLLVKGDLDNAVMANLWLAGSVQSRTWMHLIPVMIGVAVLLPVVLLCARKLTMMEMGDDMACLLGIRVERVRLLMILCAVALAALATGATGPIAFVALAAPQLVTRLTRSRRLPVISAALMGACLLLLADLITLLLPLTVAVPVGRMTGILGGVYLLWLLNRMRRF</sequence>
<comment type="caution">
    <text evidence="9">The sequence shown here is derived from an EMBL/GenBank/DDBJ whole genome shotgun (WGS) entry which is preliminary data.</text>
</comment>
<dbReference type="GO" id="GO:0005886">
    <property type="term" value="C:plasma membrane"/>
    <property type="evidence" value="ECO:0007669"/>
    <property type="project" value="UniProtKB-SubCell"/>
</dbReference>
<dbReference type="PANTHER" id="PTHR30472:SF24">
    <property type="entry name" value="FERRIC ENTEROBACTIN TRANSPORT SYSTEM PERMEASE PROTEIN FEPG"/>
    <property type="match status" value="1"/>
</dbReference>
<evidence type="ECO:0000313" key="9">
    <source>
        <dbReference type="EMBL" id="PWC14543.1"/>
    </source>
</evidence>
<feature type="transmembrane region" description="Helical" evidence="8">
    <location>
        <begin position="141"/>
        <end position="160"/>
    </location>
</feature>
<dbReference type="CDD" id="cd06550">
    <property type="entry name" value="TM_ABC_iron-siderophores_like"/>
    <property type="match status" value="1"/>
</dbReference>
<dbReference type="Pfam" id="PF01032">
    <property type="entry name" value="FecCD"/>
    <property type="match status" value="1"/>
</dbReference>
<evidence type="ECO:0000256" key="1">
    <source>
        <dbReference type="ARBA" id="ARBA00004651"/>
    </source>
</evidence>
<feature type="transmembrane region" description="Helical" evidence="8">
    <location>
        <begin position="303"/>
        <end position="324"/>
    </location>
</feature>
<evidence type="ECO:0000256" key="3">
    <source>
        <dbReference type="ARBA" id="ARBA00022448"/>
    </source>
</evidence>
<evidence type="ECO:0000256" key="7">
    <source>
        <dbReference type="ARBA" id="ARBA00023136"/>
    </source>
</evidence>
<comment type="similarity">
    <text evidence="2">Belongs to the binding-protein-dependent transport system permease family. FecCD subfamily.</text>
</comment>
<keyword evidence="6 8" id="KW-1133">Transmembrane helix</keyword>
<evidence type="ECO:0000256" key="4">
    <source>
        <dbReference type="ARBA" id="ARBA00022475"/>
    </source>
</evidence>
<evidence type="ECO:0000256" key="2">
    <source>
        <dbReference type="ARBA" id="ARBA00007935"/>
    </source>
</evidence>
<accession>A0A2U1TYR7</accession>
<feature type="transmembrane region" description="Helical" evidence="8">
    <location>
        <begin position="31"/>
        <end position="52"/>
    </location>
</feature>
<dbReference type="PANTHER" id="PTHR30472">
    <property type="entry name" value="FERRIC ENTEROBACTIN TRANSPORT SYSTEM PERMEASE PROTEIN"/>
    <property type="match status" value="1"/>
</dbReference>
<dbReference type="Proteomes" id="UP000296159">
    <property type="component" value="Unassembled WGS sequence"/>
</dbReference>
<name>A0A2U1TYR7_9GAMM</name>
<keyword evidence="10" id="KW-1185">Reference proteome</keyword>
<dbReference type="SUPFAM" id="SSF81345">
    <property type="entry name" value="ABC transporter involved in vitamin B12 uptake, BtuC"/>
    <property type="match status" value="1"/>
</dbReference>
<keyword evidence="4" id="KW-1003">Cell membrane</keyword>
<evidence type="ECO:0000256" key="5">
    <source>
        <dbReference type="ARBA" id="ARBA00022692"/>
    </source>
</evidence>
<dbReference type="EMBL" id="QDKH01000014">
    <property type="protein sequence ID" value="PWC14543.1"/>
    <property type="molecule type" value="Genomic_DNA"/>
</dbReference>
<evidence type="ECO:0000256" key="8">
    <source>
        <dbReference type="SAM" id="Phobius"/>
    </source>
</evidence>
<evidence type="ECO:0000256" key="6">
    <source>
        <dbReference type="ARBA" id="ARBA00022989"/>
    </source>
</evidence>
<feature type="transmembrane region" description="Helical" evidence="8">
    <location>
        <begin position="214"/>
        <end position="236"/>
    </location>
</feature>
<organism evidence="9 10">
    <name type="scientific">Brenneria corticis</name>
    <dbReference type="NCBI Taxonomy" id="2173106"/>
    <lineage>
        <taxon>Bacteria</taxon>
        <taxon>Pseudomonadati</taxon>
        <taxon>Pseudomonadota</taxon>
        <taxon>Gammaproteobacteria</taxon>
        <taxon>Enterobacterales</taxon>
        <taxon>Pectobacteriaceae</taxon>
        <taxon>Brenneria</taxon>
    </lineage>
</organism>
<protein>
    <submittedName>
        <fullName evidence="9">Fe(3+)-siderophore ABC transporter permease</fullName>
    </submittedName>
</protein>
<keyword evidence="5 8" id="KW-0812">Transmembrane</keyword>
<dbReference type="Gene3D" id="1.10.3470.10">
    <property type="entry name" value="ABC transporter involved in vitamin B12 uptake, BtuC"/>
    <property type="match status" value="1"/>
</dbReference>
<proteinExistence type="inferred from homology"/>
<dbReference type="GO" id="GO:0022857">
    <property type="term" value="F:transmembrane transporter activity"/>
    <property type="evidence" value="ECO:0007669"/>
    <property type="project" value="InterPro"/>
</dbReference>
<feature type="transmembrane region" description="Helical" evidence="8">
    <location>
        <begin position="87"/>
        <end position="107"/>
    </location>
</feature>
<dbReference type="AlphaFoldDB" id="A0A2U1TYR7"/>
<dbReference type="InterPro" id="IPR037294">
    <property type="entry name" value="ABC_BtuC-like"/>
</dbReference>
<keyword evidence="7 8" id="KW-0472">Membrane</keyword>
<feature type="transmembrane region" description="Helical" evidence="8">
    <location>
        <begin position="261"/>
        <end position="283"/>
    </location>
</feature>
<dbReference type="GO" id="GO:0033214">
    <property type="term" value="P:siderophore-iron import into cell"/>
    <property type="evidence" value="ECO:0007669"/>
    <property type="project" value="TreeGrafter"/>
</dbReference>
<comment type="subcellular location">
    <subcellularLocation>
        <location evidence="1">Cell membrane</location>
        <topology evidence="1">Multi-pass membrane protein</topology>
    </subcellularLocation>
</comment>
<keyword evidence="3" id="KW-0813">Transport</keyword>
<gene>
    <name evidence="9" type="ORF">DDT56_13580</name>
</gene>
<dbReference type="InterPro" id="IPR000522">
    <property type="entry name" value="ABC_transptr_permease_BtuC"/>
</dbReference>
<feature type="transmembrane region" description="Helical" evidence="8">
    <location>
        <begin position="331"/>
        <end position="348"/>
    </location>
</feature>
<feature type="transmembrane region" description="Helical" evidence="8">
    <location>
        <begin position="172"/>
        <end position="194"/>
    </location>
</feature>
<reference evidence="9 10" key="1">
    <citation type="submission" date="2018-04" db="EMBL/GenBank/DDBJ databases">
        <title>Brenneria corticis sp.nov.</title>
        <authorList>
            <person name="Li Y."/>
        </authorList>
    </citation>
    <scope>NUCLEOTIDE SEQUENCE [LARGE SCALE GENOMIC DNA]</scope>
    <source>
        <strain evidence="9 10">CFCC 11842</strain>
    </source>
</reference>
<evidence type="ECO:0000313" key="10">
    <source>
        <dbReference type="Proteomes" id="UP000296159"/>
    </source>
</evidence>